<evidence type="ECO:0000313" key="2">
    <source>
        <dbReference type="EMBL" id="MCO6049834.1"/>
    </source>
</evidence>
<dbReference type="EMBL" id="JAMXQS010000004">
    <property type="protein sequence ID" value="MCO6049834.1"/>
    <property type="molecule type" value="Genomic_DNA"/>
</dbReference>
<protein>
    <recommendedName>
        <fullName evidence="4">Glutamine amidotransferase domain-containing protein</fullName>
    </recommendedName>
</protein>
<dbReference type="RefSeq" id="WP_252817992.1">
    <property type="nucleotide sequence ID" value="NZ_JAMXQS010000004.1"/>
</dbReference>
<feature type="transmembrane region" description="Helical" evidence="1">
    <location>
        <begin position="39"/>
        <end position="58"/>
    </location>
</feature>
<feature type="transmembrane region" description="Helical" evidence="1">
    <location>
        <begin position="12"/>
        <end position="32"/>
    </location>
</feature>
<dbReference type="PANTHER" id="PTHR37947:SF1">
    <property type="entry name" value="BLL2462 PROTEIN"/>
    <property type="match status" value="1"/>
</dbReference>
<dbReference type="SUPFAM" id="SSF52317">
    <property type="entry name" value="Class I glutamine amidotransferase-like"/>
    <property type="match status" value="1"/>
</dbReference>
<accession>A0ABT1C4U7</accession>
<keyword evidence="3" id="KW-1185">Reference proteome</keyword>
<proteinExistence type="predicted"/>
<keyword evidence="1" id="KW-1133">Transmembrane helix</keyword>
<gene>
    <name evidence="2" type="ORF">NGM99_08510</name>
</gene>
<dbReference type="Gene3D" id="3.40.50.880">
    <property type="match status" value="1"/>
</dbReference>
<reference evidence="2 3" key="1">
    <citation type="submission" date="2022-06" db="EMBL/GenBank/DDBJ databases">
        <title>Mesorhizobium sp. strain RP14 Genome sequencing and assembly.</title>
        <authorList>
            <person name="Kim I."/>
        </authorList>
    </citation>
    <scope>NUCLEOTIDE SEQUENCE [LARGE SCALE GENOMIC DNA]</scope>
    <source>
        <strain evidence="3">RP14(2022)</strain>
    </source>
</reference>
<dbReference type="PANTHER" id="PTHR37947">
    <property type="entry name" value="BLL2462 PROTEIN"/>
    <property type="match status" value="1"/>
</dbReference>
<organism evidence="2 3">
    <name type="scientific">Mesorhizobium liriopis</name>
    <dbReference type="NCBI Taxonomy" id="2953882"/>
    <lineage>
        <taxon>Bacteria</taxon>
        <taxon>Pseudomonadati</taxon>
        <taxon>Pseudomonadota</taxon>
        <taxon>Alphaproteobacteria</taxon>
        <taxon>Hyphomicrobiales</taxon>
        <taxon>Phyllobacteriaceae</taxon>
        <taxon>Mesorhizobium</taxon>
    </lineage>
</organism>
<evidence type="ECO:0008006" key="4">
    <source>
        <dbReference type="Google" id="ProtNLM"/>
    </source>
</evidence>
<dbReference type="InterPro" id="IPR029062">
    <property type="entry name" value="Class_I_gatase-like"/>
</dbReference>
<sequence>MNWSVSFEPLLSWPWLIAAFVLMAVLAVVGLFFRTRGALIRAVAFVAIAGALLNPVLLDEEREALKSVVAVVVDRSQSQEIGPRTAQTDQTLAQVREKFARFPQFDLRVVETGKGDAADERTETRLFGALDGALRDVPESRVGGALMITDGQVHDVPANPSIGAPIHALITGEENERDRRIHFEEAPRFGIVGKPLDMSYRVVAAGGEQGTVDVRVSVNGDQVAVQSAPIGQRMPLQITVPNAGRNIVELSIPGGEGELTDMNNRAIALVDGIRENLRVLLVSGEPHAGERTWRNLLKSDASVDLVHFTILRPPEKQDGTPINELSLIAFPTRELFVEKINDFDLIIFDRYQHRDVLPILYYDYIAQYVENGGALLVAAGPEYAGEQSIAQTPLIGALPALPTGEVLDEPFFPRLTTLGQRHPVTRGLEGANTEPPRWGRWFRSIGIDRPEGETVMKGPNDRPLLVLDRKGEGRVGMLLSDQGWLWARGFEGGGPDVQLYRRIAHWLMKEPELEEERLTADGRGMVLEINRQTMADQAQPAQVITPSGKVLTVPLAADGPGMFRGSAQVPEIGLYQIGNGDLRTLAHVGPINAPEFGDVVSTADIVRPAVEKSGGIVERVSAGVPDIMPLRGNASAGGERMGFRTTGDSVLKSVDRVPLFGGFLGLGVLLLALGSMWYREGR</sequence>
<keyword evidence="1" id="KW-0812">Transmembrane</keyword>
<name>A0ABT1C4U7_9HYPH</name>
<keyword evidence="1" id="KW-0472">Membrane</keyword>
<evidence type="ECO:0000256" key="1">
    <source>
        <dbReference type="SAM" id="Phobius"/>
    </source>
</evidence>
<comment type="caution">
    <text evidence="2">The sequence shown here is derived from an EMBL/GenBank/DDBJ whole genome shotgun (WGS) entry which is preliminary data.</text>
</comment>
<feature type="transmembrane region" description="Helical" evidence="1">
    <location>
        <begin position="659"/>
        <end position="678"/>
    </location>
</feature>
<evidence type="ECO:0000313" key="3">
    <source>
        <dbReference type="Proteomes" id="UP001205906"/>
    </source>
</evidence>
<dbReference type="Proteomes" id="UP001205906">
    <property type="component" value="Unassembled WGS sequence"/>
</dbReference>